<accession>A0ABV4BH49</accession>
<feature type="transmembrane region" description="Helical" evidence="2">
    <location>
        <begin position="1225"/>
        <end position="1242"/>
    </location>
</feature>
<organism evidence="3 4">
    <name type="scientific">Thioalkalicoccus limnaeus</name>
    <dbReference type="NCBI Taxonomy" id="120681"/>
    <lineage>
        <taxon>Bacteria</taxon>
        <taxon>Pseudomonadati</taxon>
        <taxon>Pseudomonadota</taxon>
        <taxon>Gammaproteobacteria</taxon>
        <taxon>Chromatiales</taxon>
        <taxon>Chromatiaceae</taxon>
        <taxon>Thioalkalicoccus</taxon>
    </lineage>
</organism>
<keyword evidence="4" id="KW-1185">Reference proteome</keyword>
<protein>
    <submittedName>
        <fullName evidence="3">Uncharacterized protein</fullName>
    </submittedName>
</protein>
<feature type="transmembrane region" description="Helical" evidence="2">
    <location>
        <begin position="734"/>
        <end position="755"/>
    </location>
</feature>
<evidence type="ECO:0000313" key="3">
    <source>
        <dbReference type="EMBL" id="MEY6432657.1"/>
    </source>
</evidence>
<evidence type="ECO:0000256" key="1">
    <source>
        <dbReference type="SAM" id="MobiDB-lite"/>
    </source>
</evidence>
<keyword evidence="2" id="KW-1133">Transmembrane helix</keyword>
<sequence length="1417" mass="155009">MLQIMKRMSSRWFLLLFGMLVALAIGREAWPASLDPAEVPDALQPWIPWVLDEPDERLCPRRDDGQALCAWPGQLHLEIDRDGGRFAQRWHLLADAWVTLPGDAAAWPQSVTVEGTLHPVVEQDGRPALWLAAGDHELAGAFDWPRRPPGLALSPSTAVVALHLDGIAVPTPRIDADGRLWLAAEPAEVVVDPERPAIDADRLTLDVVRRIDDQIPLRVTTRLELEVAGAAREIQLGPVALAGGLPLRLESPLPARLEDRGRLVVQARPGRWTLTLETQHPGPVTALPLDGRPAPWPDHEVWVFAADPGLRQVEIQGADTIDPRQTRLPPDWQRLPAYRMQPGMTLELVPLRRGAVGEDRLRLTRDLWLDFAGGGVSLRDRISGELRTSWRLDAEPPLALGQVTVDGEPRLITRQPGAAGSEAPSGVEVRAGQLELLADGRLAPISIGLTARVPASGWDLTFDSVAMRLHLPPGWDLLAAEGVDNLPDSWVARWSLLDLFMVLIAALAVARLWGVGWGLLALAALVLTWTEPQAPRTLWLHGLAAVALLRVLPHEATRPALARLRALVRFYALVVALLFAAVTLPFLVTEMRDGLFPQLDRPDGRADLVTLVRDQLAEDAVRDGAMASPAADRARSVFATVPSAAPKILPRLDPDARVQTGFGVPAWQWRAFDLQFNGPVMAGQEARLWLRPPVAALPLAILQVLLVLALALRIASGMRRAPPAGGSGSGRDRLAAATLSTAVLLMLAGLLVTIVPSEVRAESASIEVSAMAHREAPPLPTGAFPPPELLGDLRQRLLAPPRCWPSCATLTRMDLRVSATGLDLELVIDAAAASAVPIPGHVEGWYPTRIDRNGTPVDGLRREAGGTLLVPVPPGRHRLRLTGPLPASGQVELPLPLRPKRVTAAVGADWRIEGLDRDGRPGEQLRLLRRSAEPASQEPAVTTGREDAPQALSPLLRVTRTLRLGIDWTVTTEVERLSPTGTSISLRVPLWSGESVITPAREIDGDGLLVSLPPERVRDGWVATLEPVERLRLEATTDPHLVEAWRIEADPLWHLTTSGFPPMQNPAGVDRWPPVWRPWPGEHLILSVTRPVATPGPTLTLDRSRYELNPGRRATDARLVLTLRSSQGGSHRLHLPEQAELTEVLIDRQPRVLLFRDGVLELPLVPGTQQVEIAWREPIGLDWLYRPSVVNLGAVGVNAETRVTPAPDRWVLWVSGSGLGPAVQFWALLPVLALLALVLARWRQTPLTAADWFLLGVGLSQAGIWVALLVVLWLFALAWRRQVAADIPPWRFNLIQIGLVGLTIAALVGLLVAVQQGLLGHPAMQIAGNDSTARVLNWYLDRGLAESATPTLISAPIWIYRVLMLVWALWLAWRLLQWLRWGWEGFAAPVLWRESRRRDKDPSSRGAAPDGSRTRDP</sequence>
<feature type="transmembrane region" description="Helical" evidence="2">
    <location>
        <begin position="1292"/>
        <end position="1314"/>
    </location>
</feature>
<feature type="region of interest" description="Disordered" evidence="1">
    <location>
        <begin position="1395"/>
        <end position="1417"/>
    </location>
</feature>
<feature type="transmembrane region" description="Helical" evidence="2">
    <location>
        <begin position="499"/>
        <end position="526"/>
    </location>
</feature>
<evidence type="ECO:0000313" key="4">
    <source>
        <dbReference type="Proteomes" id="UP001564408"/>
    </source>
</evidence>
<gene>
    <name evidence="3" type="ORF">ABC977_09590</name>
</gene>
<comment type="caution">
    <text evidence="3">The sequence shown here is derived from an EMBL/GenBank/DDBJ whole genome shotgun (WGS) entry which is preliminary data.</text>
</comment>
<proteinExistence type="predicted"/>
<dbReference type="Proteomes" id="UP001564408">
    <property type="component" value="Unassembled WGS sequence"/>
</dbReference>
<feature type="transmembrane region" description="Helical" evidence="2">
    <location>
        <begin position="1262"/>
        <end position="1280"/>
    </location>
</feature>
<dbReference type="RefSeq" id="WP_369667042.1">
    <property type="nucleotide sequence ID" value="NZ_JBDKXB010000010.1"/>
</dbReference>
<dbReference type="EMBL" id="JBDKXB010000010">
    <property type="protein sequence ID" value="MEY6432657.1"/>
    <property type="molecule type" value="Genomic_DNA"/>
</dbReference>
<reference evidence="3 4" key="1">
    <citation type="submission" date="2024-05" db="EMBL/GenBank/DDBJ databases">
        <title>Genome Sequence and Characterization of the New Strain Purple Sulfur Bacterium of Genus Thioalkalicoccus.</title>
        <authorList>
            <person name="Bryantseva I.A."/>
            <person name="Kyndt J.A."/>
            <person name="Imhoff J.F."/>
        </authorList>
    </citation>
    <scope>NUCLEOTIDE SEQUENCE [LARGE SCALE GENOMIC DNA]</scope>
    <source>
        <strain evidence="3 4">Um2</strain>
    </source>
</reference>
<keyword evidence="2" id="KW-0812">Transmembrane</keyword>
<keyword evidence="2" id="KW-0472">Membrane</keyword>
<feature type="transmembrane region" description="Helical" evidence="2">
    <location>
        <begin position="694"/>
        <end position="714"/>
    </location>
</feature>
<evidence type="ECO:0000256" key="2">
    <source>
        <dbReference type="SAM" id="Phobius"/>
    </source>
</evidence>
<name>A0ABV4BH49_9GAMM</name>
<feature type="transmembrane region" description="Helical" evidence="2">
    <location>
        <begin position="1357"/>
        <end position="1376"/>
    </location>
</feature>
<feature type="transmembrane region" description="Helical" evidence="2">
    <location>
        <begin position="568"/>
        <end position="588"/>
    </location>
</feature>